<accession>A0AAV1SLR6</accession>
<name>A0AAV1SLR6_9ROSI</name>
<reference evidence="1 2" key="1">
    <citation type="submission" date="2024-01" db="EMBL/GenBank/DDBJ databases">
        <authorList>
            <person name="Waweru B."/>
        </authorList>
    </citation>
    <scope>NUCLEOTIDE SEQUENCE [LARGE SCALE GENOMIC DNA]</scope>
</reference>
<protein>
    <submittedName>
        <fullName evidence="1">Uncharacterized protein</fullName>
    </submittedName>
</protein>
<comment type="caution">
    <text evidence="1">The sequence shown here is derived from an EMBL/GenBank/DDBJ whole genome shotgun (WGS) entry which is preliminary data.</text>
</comment>
<evidence type="ECO:0000313" key="1">
    <source>
        <dbReference type="EMBL" id="CAK7354352.1"/>
    </source>
</evidence>
<dbReference type="Proteomes" id="UP001314170">
    <property type="component" value="Unassembled WGS sequence"/>
</dbReference>
<dbReference type="EMBL" id="CAWUPB010001194">
    <property type="protein sequence ID" value="CAK7354352.1"/>
    <property type="molecule type" value="Genomic_DNA"/>
</dbReference>
<keyword evidence="2" id="KW-1185">Reference proteome</keyword>
<dbReference type="AlphaFoldDB" id="A0AAV1SLR6"/>
<proteinExistence type="predicted"/>
<gene>
    <name evidence="1" type="ORF">DCAF_LOCUS25192</name>
</gene>
<evidence type="ECO:0000313" key="2">
    <source>
        <dbReference type="Proteomes" id="UP001314170"/>
    </source>
</evidence>
<organism evidence="1 2">
    <name type="scientific">Dovyalis caffra</name>
    <dbReference type="NCBI Taxonomy" id="77055"/>
    <lineage>
        <taxon>Eukaryota</taxon>
        <taxon>Viridiplantae</taxon>
        <taxon>Streptophyta</taxon>
        <taxon>Embryophyta</taxon>
        <taxon>Tracheophyta</taxon>
        <taxon>Spermatophyta</taxon>
        <taxon>Magnoliopsida</taxon>
        <taxon>eudicotyledons</taxon>
        <taxon>Gunneridae</taxon>
        <taxon>Pentapetalae</taxon>
        <taxon>rosids</taxon>
        <taxon>fabids</taxon>
        <taxon>Malpighiales</taxon>
        <taxon>Salicaceae</taxon>
        <taxon>Flacourtieae</taxon>
        <taxon>Dovyalis</taxon>
    </lineage>
</organism>
<sequence length="70" mass="8082">MEDFAKMSADFRQDLELPESKTRIATYESFYEQNGDHPLVAERQSTDEPLHESFKSTTYGVIPSDSIAHW</sequence>